<evidence type="ECO:0000259" key="1">
    <source>
        <dbReference type="Pfam" id="PF12697"/>
    </source>
</evidence>
<dbReference type="AlphaFoldDB" id="A0A5B8L149"/>
<accession>A0A5B8L149</accession>
<organism evidence="2 3">
    <name type="scientific">Nitratireductor mangrovi</name>
    <dbReference type="NCBI Taxonomy" id="2599600"/>
    <lineage>
        <taxon>Bacteria</taxon>
        <taxon>Pseudomonadati</taxon>
        <taxon>Pseudomonadota</taxon>
        <taxon>Alphaproteobacteria</taxon>
        <taxon>Hyphomicrobiales</taxon>
        <taxon>Phyllobacteriaceae</taxon>
        <taxon>Nitratireductor</taxon>
    </lineage>
</organism>
<dbReference type="Proteomes" id="UP000321389">
    <property type="component" value="Chromosome"/>
</dbReference>
<name>A0A5B8L149_9HYPH</name>
<feature type="domain" description="AB hydrolase-1" evidence="1">
    <location>
        <begin position="5"/>
        <end position="229"/>
    </location>
</feature>
<evidence type="ECO:0000313" key="3">
    <source>
        <dbReference type="Proteomes" id="UP000321389"/>
    </source>
</evidence>
<dbReference type="InterPro" id="IPR029058">
    <property type="entry name" value="AB_hydrolase_fold"/>
</dbReference>
<dbReference type="OrthoDB" id="9814966at2"/>
<protein>
    <submittedName>
        <fullName evidence="2">Alpha/beta fold hydrolase</fullName>
    </submittedName>
</protein>
<keyword evidence="2" id="KW-0378">Hydrolase</keyword>
<dbReference type="GO" id="GO:0080030">
    <property type="term" value="F:methyl indole-3-acetate esterase activity"/>
    <property type="evidence" value="ECO:0007669"/>
    <property type="project" value="TreeGrafter"/>
</dbReference>
<gene>
    <name evidence="2" type="ORF">FQ775_15895</name>
</gene>
<evidence type="ECO:0000313" key="2">
    <source>
        <dbReference type="EMBL" id="QDZ01734.1"/>
    </source>
</evidence>
<dbReference type="PANTHER" id="PTHR10992:SF1086">
    <property type="entry name" value="AB HYDROLASE-1 DOMAIN-CONTAINING PROTEIN"/>
    <property type="match status" value="1"/>
</dbReference>
<dbReference type="InterPro" id="IPR045889">
    <property type="entry name" value="MES/HNL"/>
</dbReference>
<dbReference type="Pfam" id="PF12697">
    <property type="entry name" value="Abhydrolase_6"/>
    <property type="match status" value="1"/>
</dbReference>
<dbReference type="EMBL" id="CP042301">
    <property type="protein sequence ID" value="QDZ01734.1"/>
    <property type="molecule type" value="Genomic_DNA"/>
</dbReference>
<reference evidence="2" key="1">
    <citation type="submission" date="2020-04" db="EMBL/GenBank/DDBJ databases">
        <title>Nitratireductor sp. nov. isolated from mangrove soil.</title>
        <authorList>
            <person name="Ye Y."/>
        </authorList>
    </citation>
    <scope>NUCLEOTIDE SEQUENCE</scope>
    <source>
        <strain evidence="2">SY7</strain>
    </source>
</reference>
<dbReference type="SUPFAM" id="SSF53474">
    <property type="entry name" value="alpha/beta-Hydrolases"/>
    <property type="match status" value="1"/>
</dbReference>
<dbReference type="InterPro" id="IPR000073">
    <property type="entry name" value="AB_hydrolase_1"/>
</dbReference>
<proteinExistence type="predicted"/>
<dbReference type="PANTHER" id="PTHR10992">
    <property type="entry name" value="METHYLESTERASE FAMILY MEMBER"/>
    <property type="match status" value="1"/>
</dbReference>
<keyword evidence="3" id="KW-1185">Reference proteome</keyword>
<dbReference type="Gene3D" id="3.40.50.1820">
    <property type="entry name" value="alpha/beta hydrolase"/>
    <property type="match status" value="1"/>
</dbReference>
<dbReference type="RefSeq" id="WP_146300375.1">
    <property type="nucleotide sequence ID" value="NZ_CP042301.2"/>
</dbReference>
<sequence>MAHYLLIHGSWHGAWCWYKIVPRLAAHGNVSSVNLPGRGRNPAVPAEVGLERMADAAAAHLADDGKTTIVVHSRYGIVASALAERHPERVRRIVYLASFMLPAGDRVAQWSISDRESLIPANLELNSSEYWDWLKPEAHVEALYADCGADDVSLARTLLCREPSRPAGEPLRLSDERYGRVPRAYIRLTEDRAVSPALQDRLIEASPPERVESIAASHSAYFSQPDRLTETIVRIDRD</sequence>
<dbReference type="GO" id="GO:0080032">
    <property type="term" value="F:methyl jasmonate esterase activity"/>
    <property type="evidence" value="ECO:0007669"/>
    <property type="project" value="TreeGrafter"/>
</dbReference>
<dbReference type="KEGG" id="niy:FQ775_15895"/>